<protein>
    <submittedName>
        <fullName evidence="2">Uncharacterized protein</fullName>
    </submittedName>
</protein>
<dbReference type="Proteomes" id="UP000621500">
    <property type="component" value="Unassembled WGS sequence"/>
</dbReference>
<accession>A0ABQ4EU11</accession>
<evidence type="ECO:0000313" key="2">
    <source>
        <dbReference type="EMBL" id="GIG98141.1"/>
    </source>
</evidence>
<proteinExistence type="predicted"/>
<name>A0ABQ4EU11_9ACTN</name>
<sequence length="69" mass="6710">MIDAIGTQKSNVTVSSRFASAVAAYAATTTMASSSSASSAFRLDLAANRTRGSSPVGAGVDADPGGAVT</sequence>
<gene>
    <name evidence="2" type="ORF">Pma05_47140</name>
</gene>
<reference evidence="2 3" key="1">
    <citation type="submission" date="2021-01" db="EMBL/GenBank/DDBJ databases">
        <title>Whole genome shotgun sequence of Plantactinospora mayteni NBRC 109088.</title>
        <authorList>
            <person name="Komaki H."/>
            <person name="Tamura T."/>
        </authorList>
    </citation>
    <scope>NUCLEOTIDE SEQUENCE [LARGE SCALE GENOMIC DNA]</scope>
    <source>
        <strain evidence="2 3">NBRC 109088</strain>
    </source>
</reference>
<comment type="caution">
    <text evidence="2">The sequence shown here is derived from an EMBL/GenBank/DDBJ whole genome shotgun (WGS) entry which is preliminary data.</text>
</comment>
<evidence type="ECO:0000256" key="1">
    <source>
        <dbReference type="SAM" id="MobiDB-lite"/>
    </source>
</evidence>
<dbReference type="EMBL" id="BONX01000032">
    <property type="protein sequence ID" value="GIG98141.1"/>
    <property type="molecule type" value="Genomic_DNA"/>
</dbReference>
<evidence type="ECO:0000313" key="3">
    <source>
        <dbReference type="Proteomes" id="UP000621500"/>
    </source>
</evidence>
<feature type="compositionally biased region" description="Low complexity" evidence="1">
    <location>
        <begin position="55"/>
        <end position="69"/>
    </location>
</feature>
<feature type="region of interest" description="Disordered" evidence="1">
    <location>
        <begin position="50"/>
        <end position="69"/>
    </location>
</feature>
<keyword evidence="3" id="KW-1185">Reference proteome</keyword>
<organism evidence="2 3">
    <name type="scientific">Plantactinospora mayteni</name>
    <dbReference type="NCBI Taxonomy" id="566021"/>
    <lineage>
        <taxon>Bacteria</taxon>
        <taxon>Bacillati</taxon>
        <taxon>Actinomycetota</taxon>
        <taxon>Actinomycetes</taxon>
        <taxon>Micromonosporales</taxon>
        <taxon>Micromonosporaceae</taxon>
        <taxon>Plantactinospora</taxon>
    </lineage>
</organism>